<keyword evidence="6" id="KW-0378">Hydrolase</keyword>
<dbReference type="RefSeq" id="XP_024389476.1">
    <property type="nucleotide sequence ID" value="XM_024533708.2"/>
</dbReference>
<dbReference type="FunCoup" id="A0A7I4A7G7">
    <property type="interactions" value="5657"/>
</dbReference>
<dbReference type="SUPFAM" id="SSF54001">
    <property type="entry name" value="Cysteine proteinases"/>
    <property type="match status" value="1"/>
</dbReference>
<reference evidence="12 13" key="2">
    <citation type="journal article" date="2018" name="Plant J.">
        <title>The Physcomitrella patens chromosome-scale assembly reveals moss genome structure and evolution.</title>
        <authorList>
            <person name="Lang D."/>
            <person name="Ullrich K.K."/>
            <person name="Murat F."/>
            <person name="Fuchs J."/>
            <person name="Jenkins J."/>
            <person name="Haas F.B."/>
            <person name="Piednoel M."/>
            <person name="Gundlach H."/>
            <person name="Van Bel M."/>
            <person name="Meyberg R."/>
            <person name="Vives C."/>
            <person name="Morata J."/>
            <person name="Symeonidi A."/>
            <person name="Hiss M."/>
            <person name="Muchero W."/>
            <person name="Kamisugi Y."/>
            <person name="Saleh O."/>
            <person name="Blanc G."/>
            <person name="Decker E.L."/>
            <person name="van Gessel N."/>
            <person name="Grimwood J."/>
            <person name="Hayes R.D."/>
            <person name="Graham S.W."/>
            <person name="Gunter L.E."/>
            <person name="McDaniel S.F."/>
            <person name="Hoernstein S.N.W."/>
            <person name="Larsson A."/>
            <person name="Li F.W."/>
            <person name="Perroud P.F."/>
            <person name="Phillips J."/>
            <person name="Ranjan P."/>
            <person name="Rokshar D.S."/>
            <person name="Rothfels C.J."/>
            <person name="Schneider L."/>
            <person name="Shu S."/>
            <person name="Stevenson D.W."/>
            <person name="Thummler F."/>
            <person name="Tillich M."/>
            <person name="Villarreal Aguilar J.C."/>
            <person name="Widiez T."/>
            <person name="Wong G.K."/>
            <person name="Wymore A."/>
            <person name="Zhang Y."/>
            <person name="Zimmer A.D."/>
            <person name="Quatrano R.S."/>
            <person name="Mayer K.F.X."/>
            <person name="Goodstein D."/>
            <person name="Casacuberta J.M."/>
            <person name="Vandepoele K."/>
            <person name="Reski R."/>
            <person name="Cuming A.C."/>
            <person name="Tuskan G.A."/>
            <person name="Maumus F."/>
            <person name="Salse J."/>
            <person name="Schmutz J."/>
            <person name="Rensing S.A."/>
        </authorList>
    </citation>
    <scope>NUCLEOTIDE SEQUENCE [LARGE SCALE GENOMIC DNA]</scope>
    <source>
        <strain evidence="12 13">cv. Gransden 2004</strain>
    </source>
</reference>
<feature type="region of interest" description="Disordered" evidence="9">
    <location>
        <begin position="1098"/>
        <end position="1118"/>
    </location>
</feature>
<dbReference type="Pfam" id="PF12436">
    <property type="entry name" value="USP7_ICP0_bdg"/>
    <property type="match status" value="1"/>
</dbReference>
<dbReference type="Gene3D" id="3.90.70.10">
    <property type="entry name" value="Cysteine proteinases"/>
    <property type="match status" value="1"/>
</dbReference>
<dbReference type="GO" id="GO:2000280">
    <property type="term" value="P:regulation of root development"/>
    <property type="evidence" value="ECO:0007669"/>
    <property type="project" value="UniProtKB-ARBA"/>
</dbReference>
<name>A0A7I4A7G7_PHYPA</name>
<dbReference type="GO" id="GO:0010078">
    <property type="term" value="P:maintenance of root meristem identity"/>
    <property type="evidence" value="ECO:0007669"/>
    <property type="project" value="UniProtKB-ARBA"/>
</dbReference>
<evidence type="ECO:0000256" key="4">
    <source>
        <dbReference type="ARBA" id="ARBA00022670"/>
    </source>
</evidence>
<dbReference type="GO" id="GO:0009867">
    <property type="term" value="P:jasmonic acid mediated signaling pathway"/>
    <property type="evidence" value="ECO:0007669"/>
    <property type="project" value="UniProtKB-ARBA"/>
</dbReference>
<dbReference type="InterPro" id="IPR024729">
    <property type="entry name" value="USP7_ICP0-binding_dom"/>
</dbReference>
<feature type="region of interest" description="Disordered" evidence="9">
    <location>
        <begin position="476"/>
        <end position="498"/>
    </location>
</feature>
<evidence type="ECO:0000313" key="13">
    <source>
        <dbReference type="Proteomes" id="UP000006727"/>
    </source>
</evidence>
<dbReference type="InParanoid" id="A0A7I4A7G7"/>
<evidence type="ECO:0000313" key="12">
    <source>
        <dbReference type="EnsemblPlants" id="Pp3c11_18780V3.2"/>
    </source>
</evidence>
<dbReference type="FunFam" id="2.60.210.10:FF:000005">
    <property type="entry name" value="Ubiquitin carboxyl-terminal hydrolase 13"/>
    <property type="match status" value="1"/>
</dbReference>
<reference evidence="12 13" key="1">
    <citation type="journal article" date="2008" name="Science">
        <title>The Physcomitrella genome reveals evolutionary insights into the conquest of land by plants.</title>
        <authorList>
            <person name="Rensing S."/>
            <person name="Lang D."/>
            <person name="Zimmer A."/>
            <person name="Terry A."/>
            <person name="Salamov A."/>
            <person name="Shapiro H."/>
            <person name="Nishiyama T."/>
            <person name="Perroud P.-F."/>
            <person name="Lindquist E."/>
            <person name="Kamisugi Y."/>
            <person name="Tanahashi T."/>
            <person name="Sakakibara K."/>
            <person name="Fujita T."/>
            <person name="Oishi K."/>
            <person name="Shin-I T."/>
            <person name="Kuroki Y."/>
            <person name="Toyoda A."/>
            <person name="Suzuki Y."/>
            <person name="Hashimoto A."/>
            <person name="Yamaguchi K."/>
            <person name="Sugano A."/>
            <person name="Kohara Y."/>
            <person name="Fujiyama A."/>
            <person name="Anterola A."/>
            <person name="Aoki S."/>
            <person name="Ashton N."/>
            <person name="Barbazuk W.B."/>
            <person name="Barker E."/>
            <person name="Bennetzen J."/>
            <person name="Bezanilla M."/>
            <person name="Blankenship R."/>
            <person name="Cho S.H."/>
            <person name="Dutcher S."/>
            <person name="Estelle M."/>
            <person name="Fawcett J.A."/>
            <person name="Gundlach H."/>
            <person name="Hanada K."/>
            <person name="Heyl A."/>
            <person name="Hicks K.A."/>
            <person name="Hugh J."/>
            <person name="Lohr M."/>
            <person name="Mayer K."/>
            <person name="Melkozernov A."/>
            <person name="Murata T."/>
            <person name="Nelson D."/>
            <person name="Pils B."/>
            <person name="Prigge M."/>
            <person name="Reiss B."/>
            <person name="Renner T."/>
            <person name="Rombauts S."/>
            <person name="Rushton P."/>
            <person name="Sanderfoot A."/>
            <person name="Schween G."/>
            <person name="Shiu S.-H."/>
            <person name="Stueber K."/>
            <person name="Theodoulou F.L."/>
            <person name="Tu H."/>
            <person name="Van de Peer Y."/>
            <person name="Verrier P.J."/>
            <person name="Waters E."/>
            <person name="Wood A."/>
            <person name="Yang L."/>
            <person name="Cove D."/>
            <person name="Cuming A."/>
            <person name="Hasebe M."/>
            <person name="Lucas S."/>
            <person name="Mishler D.B."/>
            <person name="Reski R."/>
            <person name="Grigoriev I."/>
            <person name="Quatrano R.S."/>
            <person name="Boore J.L."/>
        </authorList>
    </citation>
    <scope>NUCLEOTIDE SEQUENCE [LARGE SCALE GENOMIC DNA]</scope>
    <source>
        <strain evidence="12 13">cv. Gransden 2004</strain>
    </source>
</reference>
<dbReference type="Pfam" id="PF14533">
    <property type="entry name" value="USP7_C2"/>
    <property type="match status" value="1"/>
</dbReference>
<dbReference type="EMBL" id="ABEU02000011">
    <property type="status" value="NOT_ANNOTATED_CDS"/>
    <property type="molecule type" value="Genomic_DNA"/>
</dbReference>
<dbReference type="CDD" id="cd00121">
    <property type="entry name" value="MATH"/>
    <property type="match status" value="1"/>
</dbReference>
<keyword evidence="13" id="KW-1185">Reference proteome</keyword>
<dbReference type="InterPro" id="IPR050164">
    <property type="entry name" value="Peptidase_C19"/>
</dbReference>
<dbReference type="FunFam" id="3.10.20.90:FF:000050">
    <property type="entry name" value="Ubiquitin carboxyl-terminal hydrolase 13"/>
    <property type="match status" value="1"/>
</dbReference>
<dbReference type="InterPro" id="IPR018200">
    <property type="entry name" value="USP_CS"/>
</dbReference>
<dbReference type="InterPro" id="IPR029346">
    <property type="entry name" value="USP_C"/>
</dbReference>
<dbReference type="EnsemblPlants" id="Pp3c11_18780V3.2">
    <property type="protein sequence ID" value="Pp3c11_18780V3.2"/>
    <property type="gene ID" value="Pp3c11_18780"/>
</dbReference>
<feature type="compositionally biased region" description="Basic and acidic residues" evidence="9">
    <location>
        <begin position="1108"/>
        <end position="1118"/>
    </location>
</feature>
<dbReference type="Pfam" id="PF22486">
    <property type="entry name" value="MATH_2"/>
    <property type="match status" value="1"/>
</dbReference>
<dbReference type="SUPFAM" id="SSF49599">
    <property type="entry name" value="TRAF domain-like"/>
    <property type="match status" value="1"/>
</dbReference>
<protein>
    <recommendedName>
        <fullName evidence="3">ubiquitinyl hydrolase 1</fullName>
        <ecNumber evidence="3">3.4.19.12</ecNumber>
    </recommendedName>
</protein>
<evidence type="ECO:0000256" key="9">
    <source>
        <dbReference type="SAM" id="MobiDB-lite"/>
    </source>
</evidence>
<sequence length="1118" mass="130898">MTVIAAPPEEDDDMLVPPQDFNDVIEPMEVVGQGEGVATVENQHVDDPQTGKFTWNIENFSKLSLRKHYSETFTVGGYKWRVLLFPKGNNVDHLSVYLDVADSAQLPYGWSRFAHFTLAVVNPYDPKLTVKKDTQHHFNVRESDWGFTSFMPLPDLYDPSRGFLMNDTLIVEADVNVRKVVDYWAYDSKKETGYVGLKNQGATCYMNSLLQTLYHLPYFRKAVYHMPTTENDVPSNSIPLALQSLFYKIQYSDTSIATKDLTKSFGWDTYDSFMQHDVQELNRVLCEKLEDKMKGTAVEGTIQQLFEGHHMNYIECINVDYKSTRKESFYDLQLDVKGCKDVYESFDKYVEVERLEGENKYHAEQFGLQDAKKGVLFIDFPPVLQLQLKRFEYDFMRDTMVKINDRYEFPLQLDLDRENGKYLSPDADRSVRNLYTLHSVLVHSGGVHGGHYYAFIRPTLSDQWFKFDDERVTKEEPKRALEEQYGGEEELPQTNPGFNNTPFKFTKYSNAYMLVYIREADKDKIVCNVDEKDIAEHLQVRLKKEQEEKERKRKEKAEAHLYTIIKVGRDEDLQNQIGKDIHFDLVDHEKVRSFRIQKQTLFTQFKEEIAKELGVPVECQRFWLWAKRQNHTYRPNRPLTEQEEAQTVGHLKEASNKAHNAELKLFLEVQRTPGAESVPMPPPIKTKEDVLLFFKLYDPLKEELRYVGRSYVKASGRPADILERLNEMAGFPPNEEIQLYEEIKFEPNVMCEHIEKKSTFKASQLEDGDIICYQRALTREQELASRYPDVPSFLEYVRNRQIVHFRRLDKPKDDEFCLELSKQHTYDDVVEKVAEEIKLEDASKIRLTSHNCYSQQPKPQPIKYRGVERLSDMLVHYNQTSDILYFETLDLPLPELQGLKTLKVAFHNAKTEECMQVSVHNIRLPKQSTVGDVVNELKGKVELSSPKAELRILEVFYHKIYKIFPLSEKIENINDQYWTLRAEEVPDEEKELGPQDRLIHVYHFTRDASQNYMVQNFGEPFFLVVRENETLTEVKQRIQKKLVISDEEFSKWKFAFLSLGRPEYLQDGDVVAARFQKRDTYGAWEHYLGLEHADCAPKRSHTTNQNRHNFEKPVKIYN</sequence>
<evidence type="ECO:0000256" key="5">
    <source>
        <dbReference type="ARBA" id="ARBA00022786"/>
    </source>
</evidence>
<keyword evidence="7" id="KW-0788">Thiol protease</keyword>
<dbReference type="PANTHER" id="PTHR24006:SF644">
    <property type="entry name" value="UBIQUITIN CARBOXYL-TERMINAL HYDROLASE 7"/>
    <property type="match status" value="1"/>
</dbReference>
<dbReference type="InterPro" id="IPR038765">
    <property type="entry name" value="Papain-like_cys_pep_sf"/>
</dbReference>
<dbReference type="EC" id="3.4.19.12" evidence="3"/>
<dbReference type="OrthoDB" id="289038at2759"/>
<dbReference type="GO" id="GO:0005634">
    <property type="term" value="C:nucleus"/>
    <property type="evidence" value="ECO:0000318"/>
    <property type="project" value="GO_Central"/>
</dbReference>
<dbReference type="Gene3D" id="3.10.20.90">
    <property type="entry name" value="Phosphatidylinositol 3-kinase Catalytic Subunit, Chain A, domain 1"/>
    <property type="match status" value="2"/>
</dbReference>
<evidence type="ECO:0000256" key="7">
    <source>
        <dbReference type="ARBA" id="ARBA00022807"/>
    </source>
</evidence>
<dbReference type="GO" id="GO:0006508">
    <property type="term" value="P:proteolysis"/>
    <property type="evidence" value="ECO:0007669"/>
    <property type="project" value="UniProtKB-KW"/>
</dbReference>
<dbReference type="SMART" id="SM00061">
    <property type="entry name" value="MATH"/>
    <property type="match status" value="1"/>
</dbReference>
<dbReference type="InterPro" id="IPR008974">
    <property type="entry name" value="TRAF-like"/>
</dbReference>
<gene>
    <name evidence="12" type="primary">LOC112288942</name>
</gene>
<evidence type="ECO:0000259" key="11">
    <source>
        <dbReference type="PROSITE" id="PS50235"/>
    </source>
</evidence>
<dbReference type="InterPro" id="IPR001394">
    <property type="entry name" value="Peptidase_C19_UCH"/>
</dbReference>
<evidence type="ECO:0000256" key="8">
    <source>
        <dbReference type="SAM" id="Coils"/>
    </source>
</evidence>
<dbReference type="FunFam" id="3.90.70.10:FF:000002">
    <property type="entry name" value="Ubiquitin carboxyl-terminal hydrolase 13"/>
    <property type="match status" value="1"/>
</dbReference>
<dbReference type="KEGG" id="ppp:112288942"/>
<dbReference type="InterPro" id="IPR002083">
    <property type="entry name" value="MATH/TRAF_dom"/>
</dbReference>
<dbReference type="PROSITE" id="PS50144">
    <property type="entry name" value="MATH"/>
    <property type="match status" value="1"/>
</dbReference>
<keyword evidence="5" id="KW-0833">Ubl conjugation pathway</keyword>
<accession>A0A7I4A7G7</accession>
<keyword evidence="4" id="KW-0645">Protease</keyword>
<feature type="coiled-coil region" evidence="8">
    <location>
        <begin position="528"/>
        <end position="555"/>
    </location>
</feature>
<evidence type="ECO:0000256" key="1">
    <source>
        <dbReference type="ARBA" id="ARBA00000707"/>
    </source>
</evidence>
<reference evidence="12" key="3">
    <citation type="submission" date="2020-12" db="UniProtKB">
        <authorList>
            <consortium name="EnsemblPlants"/>
        </authorList>
    </citation>
    <scope>IDENTIFICATION</scope>
</reference>
<dbReference type="GO" id="GO:0005829">
    <property type="term" value="C:cytosol"/>
    <property type="evidence" value="ECO:0000318"/>
    <property type="project" value="GO_Central"/>
</dbReference>
<dbReference type="CDD" id="cd02659">
    <property type="entry name" value="peptidase_C19C"/>
    <property type="match status" value="1"/>
</dbReference>
<feature type="domain" description="MATH" evidence="10">
    <location>
        <begin position="50"/>
        <end position="175"/>
    </location>
</feature>
<dbReference type="Pfam" id="PF00443">
    <property type="entry name" value="UCH"/>
    <property type="match status" value="1"/>
</dbReference>
<evidence type="ECO:0000256" key="6">
    <source>
        <dbReference type="ARBA" id="ARBA00022801"/>
    </source>
</evidence>
<keyword evidence="8" id="KW-0175">Coiled coil</keyword>
<dbReference type="PROSITE" id="PS50235">
    <property type="entry name" value="USP_3"/>
    <property type="match status" value="1"/>
</dbReference>
<dbReference type="AlphaFoldDB" id="A0A7I4A7G7"/>
<evidence type="ECO:0000256" key="2">
    <source>
        <dbReference type="ARBA" id="ARBA00009085"/>
    </source>
</evidence>
<proteinExistence type="inferred from homology"/>
<dbReference type="PROSITE" id="PS00973">
    <property type="entry name" value="USP_2"/>
    <property type="match status" value="1"/>
</dbReference>
<dbReference type="PANTHER" id="PTHR24006">
    <property type="entry name" value="UBIQUITIN CARBOXYL-TERMINAL HYDROLASE"/>
    <property type="match status" value="1"/>
</dbReference>
<feature type="domain" description="USP" evidence="11">
    <location>
        <begin position="195"/>
        <end position="519"/>
    </location>
</feature>
<comment type="similarity">
    <text evidence="2">Belongs to the peptidase C19 family.</text>
</comment>
<dbReference type="GO" id="GO:0016579">
    <property type="term" value="P:protein deubiquitination"/>
    <property type="evidence" value="ECO:0007669"/>
    <property type="project" value="InterPro"/>
</dbReference>
<comment type="catalytic activity">
    <reaction evidence="1">
        <text>Thiol-dependent hydrolysis of ester, thioester, amide, peptide and isopeptide bonds formed by the C-terminal Gly of ubiquitin (a 76-residue protein attached to proteins as an intracellular targeting signal).</text>
        <dbReference type="EC" id="3.4.19.12"/>
    </reaction>
</comment>
<dbReference type="Proteomes" id="UP000006727">
    <property type="component" value="Chromosome 11"/>
</dbReference>
<dbReference type="Gramene" id="Pp3c11_18780V3.2">
    <property type="protein sequence ID" value="Pp3c11_18780V3.2"/>
    <property type="gene ID" value="Pp3c11_18780"/>
</dbReference>
<dbReference type="Gene3D" id="2.60.210.10">
    <property type="entry name" value="Apoptosis, Tumor Necrosis Factor Receptor Associated Protein 2, Chain A"/>
    <property type="match status" value="1"/>
</dbReference>
<dbReference type="GO" id="GO:0031647">
    <property type="term" value="P:regulation of protein stability"/>
    <property type="evidence" value="ECO:0000318"/>
    <property type="project" value="GO_Central"/>
</dbReference>
<dbReference type="FunFam" id="3.10.20.90:FF:000034">
    <property type="entry name" value="Ubiquitin carboxyl-terminal hydrolase 13"/>
    <property type="match status" value="1"/>
</dbReference>
<dbReference type="PROSITE" id="PS00972">
    <property type="entry name" value="USP_1"/>
    <property type="match status" value="1"/>
</dbReference>
<organism evidence="12 13">
    <name type="scientific">Physcomitrium patens</name>
    <name type="common">Spreading-leaved earth moss</name>
    <name type="synonym">Physcomitrella patens</name>
    <dbReference type="NCBI Taxonomy" id="3218"/>
    <lineage>
        <taxon>Eukaryota</taxon>
        <taxon>Viridiplantae</taxon>
        <taxon>Streptophyta</taxon>
        <taxon>Embryophyta</taxon>
        <taxon>Bryophyta</taxon>
        <taxon>Bryophytina</taxon>
        <taxon>Bryopsida</taxon>
        <taxon>Funariidae</taxon>
        <taxon>Funariales</taxon>
        <taxon>Funariaceae</taxon>
        <taxon>Physcomitrium</taxon>
    </lineage>
</organism>
<evidence type="ECO:0000259" key="10">
    <source>
        <dbReference type="PROSITE" id="PS50144"/>
    </source>
</evidence>
<dbReference type="InterPro" id="IPR028889">
    <property type="entry name" value="USP"/>
</dbReference>
<evidence type="ECO:0000256" key="3">
    <source>
        <dbReference type="ARBA" id="ARBA00012759"/>
    </source>
</evidence>
<dbReference type="GO" id="GO:0004843">
    <property type="term" value="F:cysteine-type deubiquitinase activity"/>
    <property type="evidence" value="ECO:0000318"/>
    <property type="project" value="GO_Central"/>
</dbReference>
<dbReference type="GeneID" id="112288942"/>